<reference evidence="11" key="1">
    <citation type="journal article" date="2019" name="Int. J. Syst. Evol. Microbiol.">
        <title>The Global Catalogue of Microorganisms (GCM) 10K type strain sequencing project: providing services to taxonomists for standard genome sequencing and annotation.</title>
        <authorList>
            <consortium name="The Broad Institute Genomics Platform"/>
            <consortium name="The Broad Institute Genome Sequencing Center for Infectious Disease"/>
            <person name="Wu L."/>
            <person name="Ma J."/>
        </authorList>
    </citation>
    <scope>NUCLEOTIDE SEQUENCE [LARGE SCALE GENOMIC DNA]</scope>
    <source>
        <strain evidence="11">NBRC 111756</strain>
    </source>
</reference>
<evidence type="ECO:0000256" key="8">
    <source>
        <dbReference type="RuleBase" id="RU000683"/>
    </source>
</evidence>
<dbReference type="InterPro" id="IPR029068">
    <property type="entry name" value="Glyas_Bleomycin-R_OHBP_Dase"/>
</dbReference>
<evidence type="ECO:0000256" key="7">
    <source>
        <dbReference type="ARBA" id="ARBA00023004"/>
    </source>
</evidence>
<dbReference type="PANTHER" id="PTHR21366">
    <property type="entry name" value="GLYOXALASE FAMILY PROTEIN"/>
    <property type="match status" value="1"/>
</dbReference>
<dbReference type="Pfam" id="PF00903">
    <property type="entry name" value="Glyoxalase"/>
    <property type="match status" value="1"/>
</dbReference>
<dbReference type="CDD" id="cd07237">
    <property type="entry name" value="BphC1-RGP6_C_like"/>
    <property type="match status" value="1"/>
</dbReference>
<dbReference type="SUPFAM" id="SSF54593">
    <property type="entry name" value="Glyoxalase/Bleomycin resistance protein/Dihydroxybiphenyl dioxygenase"/>
    <property type="match status" value="1"/>
</dbReference>
<comment type="similarity">
    <text evidence="2 8">Belongs to the extradiol ring-cleavage dioxygenase family.</text>
</comment>
<sequence>MDIRGLGYVCVESTDPQQWLDYGTGVLGMMVAPGMPDNGAAYLKMDERPFRIAAFESDRDRFGCAGWEVADAAALETAARELEQADVEVVRGTAGEIAARRVQDLISFRDPDGNRHEIFWGPAMDFARFVSPVGVSRFVTDGLGLGHVVLPAPQFDATRAFYAEVMGFGLSDLMKVRFTTDPNEPEKRLHFMHCNNGRHHSLAIFEAPMPSGCVHMMVEVESMDEVGRALDRMEAQGVKLSATLGKHTNDEMISFYMKTPGGFDMEYGCGGKVVDWDAHTTFESTVTSHWGHDFSIGFK</sequence>
<keyword evidence="3" id="KW-0479">Metal-binding</keyword>
<feature type="domain" description="VOC" evidence="9">
    <location>
        <begin position="144"/>
        <end position="270"/>
    </location>
</feature>
<dbReference type="Proteomes" id="UP001596422">
    <property type="component" value="Unassembled WGS sequence"/>
</dbReference>
<dbReference type="RefSeq" id="WP_379910542.1">
    <property type="nucleotide sequence ID" value="NZ_JBHSWE010000001.1"/>
</dbReference>
<protein>
    <submittedName>
        <fullName evidence="10">VOC family protein</fullName>
    </submittedName>
</protein>
<dbReference type="PROSITE" id="PS51819">
    <property type="entry name" value="VOC"/>
    <property type="match status" value="2"/>
</dbReference>
<dbReference type="Pfam" id="PF22632">
    <property type="entry name" value="BphC_D1"/>
    <property type="match status" value="1"/>
</dbReference>
<keyword evidence="5 8" id="KW-0223">Dioxygenase</keyword>
<evidence type="ECO:0000256" key="1">
    <source>
        <dbReference type="ARBA" id="ARBA00001954"/>
    </source>
</evidence>
<evidence type="ECO:0000256" key="6">
    <source>
        <dbReference type="ARBA" id="ARBA00023002"/>
    </source>
</evidence>
<gene>
    <name evidence="10" type="ORF">ACFQDL_19900</name>
</gene>
<dbReference type="InterPro" id="IPR004360">
    <property type="entry name" value="Glyas_Fos-R_dOase_dom"/>
</dbReference>
<evidence type="ECO:0000313" key="10">
    <source>
        <dbReference type="EMBL" id="MFC6672075.1"/>
    </source>
</evidence>
<evidence type="ECO:0000256" key="4">
    <source>
        <dbReference type="ARBA" id="ARBA00022797"/>
    </source>
</evidence>
<name>A0ABW2A3S4_9GAMM</name>
<dbReference type="CDD" id="cd07252">
    <property type="entry name" value="BphC1-RGP6_N_like"/>
    <property type="match status" value="1"/>
</dbReference>
<feature type="domain" description="VOC" evidence="9">
    <location>
        <begin position="5"/>
        <end position="121"/>
    </location>
</feature>
<dbReference type="EMBL" id="JBHSWE010000001">
    <property type="protein sequence ID" value="MFC6672075.1"/>
    <property type="molecule type" value="Genomic_DNA"/>
</dbReference>
<dbReference type="InterPro" id="IPR037523">
    <property type="entry name" value="VOC_core"/>
</dbReference>
<accession>A0ABW2A3S4</accession>
<evidence type="ECO:0000256" key="2">
    <source>
        <dbReference type="ARBA" id="ARBA00008784"/>
    </source>
</evidence>
<dbReference type="InterPro" id="IPR050383">
    <property type="entry name" value="GlyoxalaseI/FosfomycinResist"/>
</dbReference>
<evidence type="ECO:0000256" key="5">
    <source>
        <dbReference type="ARBA" id="ARBA00022964"/>
    </source>
</evidence>
<keyword evidence="6 8" id="KW-0560">Oxidoreductase</keyword>
<comment type="caution">
    <text evidence="10">The sequence shown here is derived from an EMBL/GenBank/DDBJ whole genome shotgun (WGS) entry which is preliminary data.</text>
</comment>
<keyword evidence="4 8" id="KW-0058">Aromatic hydrocarbons catabolism</keyword>
<proteinExistence type="inferred from homology"/>
<dbReference type="PROSITE" id="PS00082">
    <property type="entry name" value="EXTRADIOL_DIOXYGENAS"/>
    <property type="match status" value="1"/>
</dbReference>
<evidence type="ECO:0000313" key="11">
    <source>
        <dbReference type="Proteomes" id="UP001596422"/>
    </source>
</evidence>
<dbReference type="Gene3D" id="3.10.180.10">
    <property type="entry name" value="2,3-Dihydroxybiphenyl 1,2-Dioxygenase, domain 1"/>
    <property type="match status" value="2"/>
</dbReference>
<keyword evidence="7 8" id="KW-0408">Iron</keyword>
<evidence type="ECO:0000256" key="3">
    <source>
        <dbReference type="ARBA" id="ARBA00022723"/>
    </source>
</evidence>
<keyword evidence="11" id="KW-1185">Reference proteome</keyword>
<comment type="cofactor">
    <cofactor evidence="1 8">
        <name>Fe(2+)</name>
        <dbReference type="ChEBI" id="CHEBI:29033"/>
    </cofactor>
</comment>
<organism evidence="10 11">
    <name type="scientific">Marinobacterium aestuariivivens</name>
    <dbReference type="NCBI Taxonomy" id="1698799"/>
    <lineage>
        <taxon>Bacteria</taxon>
        <taxon>Pseudomonadati</taxon>
        <taxon>Pseudomonadota</taxon>
        <taxon>Gammaproteobacteria</taxon>
        <taxon>Oceanospirillales</taxon>
        <taxon>Oceanospirillaceae</taxon>
        <taxon>Marinobacterium</taxon>
    </lineage>
</organism>
<evidence type="ECO:0000259" key="9">
    <source>
        <dbReference type="PROSITE" id="PS51819"/>
    </source>
</evidence>
<dbReference type="PANTHER" id="PTHR21366:SF14">
    <property type="entry name" value="GLYOXALASE DOMAIN-CONTAINING PROTEIN 5"/>
    <property type="match status" value="1"/>
</dbReference>
<dbReference type="InterPro" id="IPR000486">
    <property type="entry name" value="Xdiol_ring_cleave_dOase_1/2"/>
</dbReference>